<reference evidence="1 2" key="1">
    <citation type="submission" date="2019-08" db="EMBL/GenBank/DDBJ databases">
        <authorList>
            <person name="Alioto T."/>
            <person name="Alioto T."/>
            <person name="Gomez Garrido J."/>
        </authorList>
    </citation>
    <scope>NUCLEOTIDE SEQUENCE [LARGE SCALE GENOMIC DNA]</scope>
</reference>
<evidence type="ECO:0000313" key="1">
    <source>
        <dbReference type="EMBL" id="VVC38960.1"/>
    </source>
</evidence>
<sequence length="55" mass="6548">MAKTLNETYSQRWREIKQLLRYKSPNLPIKQLDGRLATLDIEKAELFKDHLANTF</sequence>
<protein>
    <submittedName>
        <fullName evidence="1">Uncharacterized protein</fullName>
    </submittedName>
</protein>
<name>A0A5E4N2U4_9HEMI</name>
<keyword evidence="2" id="KW-1185">Reference proteome</keyword>
<gene>
    <name evidence="1" type="ORF">CINCED_3A000106</name>
</gene>
<evidence type="ECO:0000313" key="2">
    <source>
        <dbReference type="Proteomes" id="UP000325440"/>
    </source>
</evidence>
<organism evidence="1 2">
    <name type="scientific">Cinara cedri</name>
    <dbReference type="NCBI Taxonomy" id="506608"/>
    <lineage>
        <taxon>Eukaryota</taxon>
        <taxon>Metazoa</taxon>
        <taxon>Ecdysozoa</taxon>
        <taxon>Arthropoda</taxon>
        <taxon>Hexapoda</taxon>
        <taxon>Insecta</taxon>
        <taxon>Pterygota</taxon>
        <taxon>Neoptera</taxon>
        <taxon>Paraneoptera</taxon>
        <taxon>Hemiptera</taxon>
        <taxon>Sternorrhyncha</taxon>
        <taxon>Aphidomorpha</taxon>
        <taxon>Aphidoidea</taxon>
        <taxon>Aphididae</taxon>
        <taxon>Lachninae</taxon>
        <taxon>Cinara</taxon>
    </lineage>
</organism>
<proteinExistence type="predicted"/>
<dbReference type="Proteomes" id="UP000325440">
    <property type="component" value="Unassembled WGS sequence"/>
</dbReference>
<accession>A0A5E4N2U4</accession>
<dbReference type="AlphaFoldDB" id="A0A5E4N2U4"/>
<dbReference type="EMBL" id="CABPRJ010001528">
    <property type="protein sequence ID" value="VVC38960.1"/>
    <property type="molecule type" value="Genomic_DNA"/>
</dbReference>
<dbReference type="OrthoDB" id="10465425at2759"/>